<dbReference type="EMBL" id="PP934186">
    <property type="protein sequence ID" value="XDG30889.1"/>
    <property type="molecule type" value="Genomic_DNA"/>
</dbReference>
<proteinExistence type="predicted"/>
<name>A0AB39AJT5_9CAUD</name>
<organism evidence="1">
    <name type="scientific">Vibrio phage P018-4</name>
    <dbReference type="NCBI Taxonomy" id="3229728"/>
    <lineage>
        <taxon>Viruses</taxon>
        <taxon>Duplodnaviria</taxon>
        <taxon>Heunggongvirae</taxon>
        <taxon>Uroviricota</taxon>
        <taxon>Caudoviricetes</taxon>
    </lineage>
</organism>
<keyword evidence="1" id="KW-0255">Endonuclease</keyword>
<reference evidence="1" key="1">
    <citation type="submission" date="2024-06" db="EMBL/GenBank/DDBJ databases">
        <authorList>
            <person name="Yang R."/>
        </authorList>
    </citation>
    <scope>NUCLEOTIDE SEQUENCE</scope>
</reference>
<protein>
    <submittedName>
        <fullName evidence="1">HNH endonuclease</fullName>
    </submittedName>
</protein>
<keyword evidence="1" id="KW-0378">Hydrolase</keyword>
<evidence type="ECO:0000313" key="1">
    <source>
        <dbReference type="EMBL" id="XDG30889.1"/>
    </source>
</evidence>
<sequence>MSSYVKKNTKCRRTRALELKVFGKLQVLSFNSERKSYLNCLCDCGESVEVNVHYLLKGLKTSCGCTPENKSTLKVGDVLCSNNHGEFEIIKIDNYKNVSIRFLTTGTTRTTTKGLALSGGVVDRNYPSIHGVGYLGYGEFKSRVNNSKAKTPEYRCWENMMSRCYYPQASRYEAYGGKGVTVCDEWLNFQTFASWFIENYKPNCDLDKDVLGNGYQYNPEVCRFIPQSLNKMLTMSPTQLNKRGNDLPEGVSWDREGKELVARFGSKILGSFSDPSEAYNCYAEYKTEYVRSLVENLYLNSELCEDVYLKLKDYDAKEGHK</sequence>
<dbReference type="GO" id="GO:0004519">
    <property type="term" value="F:endonuclease activity"/>
    <property type="evidence" value="ECO:0007669"/>
    <property type="project" value="UniProtKB-KW"/>
</dbReference>
<accession>A0AB39AJT5</accession>
<keyword evidence="1" id="KW-0540">Nuclease</keyword>